<protein>
    <submittedName>
        <fullName evidence="7">KH domain-containing protein</fullName>
    </submittedName>
</protein>
<dbReference type="InterPro" id="IPR015946">
    <property type="entry name" value="KH_dom-like_a/b"/>
</dbReference>
<gene>
    <name evidence="7" type="ORF">DWY25_14255</name>
</gene>
<comment type="caution">
    <text evidence="7">The sequence shown here is derived from an EMBL/GenBank/DDBJ whole genome shotgun (WGS) entry which is preliminary data.</text>
</comment>
<keyword evidence="1" id="KW-0963">Cytoplasm</keyword>
<dbReference type="InterPro" id="IPR039247">
    <property type="entry name" value="KhpB"/>
</dbReference>
<dbReference type="PANTHER" id="PTHR35800:SF1">
    <property type="entry name" value="RNA-BINDING PROTEIN KHPB"/>
    <property type="match status" value="1"/>
</dbReference>
<name>A0A412FQ66_9FIRM</name>
<evidence type="ECO:0000256" key="3">
    <source>
        <dbReference type="ARBA" id="ARBA00022960"/>
    </source>
</evidence>
<reference evidence="7 8" key="1">
    <citation type="submission" date="2018-08" db="EMBL/GenBank/DDBJ databases">
        <title>A genome reference for cultivated species of the human gut microbiota.</title>
        <authorList>
            <person name="Zou Y."/>
            <person name="Xue W."/>
            <person name="Luo G."/>
        </authorList>
    </citation>
    <scope>NUCLEOTIDE SEQUENCE [LARGE SCALE GENOMIC DNA]</scope>
    <source>
        <strain evidence="7 8">AF24-29</strain>
    </source>
</reference>
<dbReference type="Pfam" id="PF01424">
    <property type="entry name" value="R3H"/>
    <property type="match status" value="1"/>
</dbReference>
<dbReference type="PROSITE" id="PS51061">
    <property type="entry name" value="R3H"/>
    <property type="match status" value="1"/>
</dbReference>
<dbReference type="Gene3D" id="3.30.300.20">
    <property type="match status" value="1"/>
</dbReference>
<dbReference type="RefSeq" id="WP_117895801.1">
    <property type="nucleotide sequence ID" value="NZ_CABJCV010000021.1"/>
</dbReference>
<keyword evidence="8" id="KW-1185">Reference proteome</keyword>
<sequence length="208" mass="23581">MKKYTGKTLNDVLNSAAKEKGVSVEELTYFVTEEKQGFLGIGASVTAEVYASCDVKEFLFNYIGEFFTGLNQDVEIEIFEEDGGYRIMLNAENNAVIIGKNGQTLQALNTVVRGAVNSAFRKRFSIMIDINHYKEERYEKVKSIAGRIAKTVQRTKVDASLDPMPNDERKVIHQYLADWPYIKTESEGEGSRRHLKIMYDRTKTAGKK</sequence>
<dbReference type="InterPro" id="IPR038008">
    <property type="entry name" value="Jag_KH"/>
</dbReference>
<feature type="domain" description="R3H" evidence="6">
    <location>
        <begin position="135"/>
        <end position="201"/>
    </location>
</feature>
<evidence type="ECO:0000259" key="6">
    <source>
        <dbReference type="PROSITE" id="PS51061"/>
    </source>
</evidence>
<dbReference type="InterPro" id="IPR038247">
    <property type="entry name" value="Jag_N_dom_sf"/>
</dbReference>
<dbReference type="GO" id="GO:0003723">
    <property type="term" value="F:RNA binding"/>
    <property type="evidence" value="ECO:0007669"/>
    <property type="project" value="UniProtKB-KW"/>
</dbReference>
<evidence type="ECO:0000256" key="1">
    <source>
        <dbReference type="ARBA" id="ARBA00022490"/>
    </source>
</evidence>
<evidence type="ECO:0000313" key="8">
    <source>
        <dbReference type="Proteomes" id="UP000284178"/>
    </source>
</evidence>
<dbReference type="InterPro" id="IPR034079">
    <property type="entry name" value="R3H_KhpB"/>
</dbReference>
<dbReference type="Gene3D" id="3.30.30.80">
    <property type="entry name" value="probable RNA-binding protein from clostridium symbiosum atcc 14940"/>
    <property type="match status" value="1"/>
</dbReference>
<accession>A0A412FQ66</accession>
<keyword evidence="3" id="KW-0133">Cell shape</keyword>
<organism evidence="7 8">
    <name type="scientific">Holdemania filiformis</name>
    <dbReference type="NCBI Taxonomy" id="61171"/>
    <lineage>
        <taxon>Bacteria</taxon>
        <taxon>Bacillati</taxon>
        <taxon>Bacillota</taxon>
        <taxon>Erysipelotrichia</taxon>
        <taxon>Erysipelotrichales</taxon>
        <taxon>Erysipelotrichaceae</taxon>
        <taxon>Holdemania</taxon>
    </lineage>
</organism>
<dbReference type="Proteomes" id="UP000284178">
    <property type="component" value="Unassembled WGS sequence"/>
</dbReference>
<dbReference type="SMART" id="SM01245">
    <property type="entry name" value="Jag_N"/>
    <property type="match status" value="1"/>
</dbReference>
<keyword evidence="2" id="KW-0694">RNA-binding</keyword>
<dbReference type="Gene3D" id="3.30.1370.50">
    <property type="entry name" value="R3H-like domain"/>
    <property type="match status" value="1"/>
</dbReference>
<proteinExistence type="predicted"/>
<dbReference type="SUPFAM" id="SSF82708">
    <property type="entry name" value="R3H domain"/>
    <property type="match status" value="1"/>
</dbReference>
<dbReference type="AlphaFoldDB" id="A0A412FQ66"/>
<dbReference type="SMART" id="SM00393">
    <property type="entry name" value="R3H"/>
    <property type="match status" value="1"/>
</dbReference>
<dbReference type="InterPro" id="IPR001374">
    <property type="entry name" value="R3H_dom"/>
</dbReference>
<dbReference type="CDD" id="cd02414">
    <property type="entry name" value="KH-II_Jag"/>
    <property type="match status" value="1"/>
</dbReference>
<dbReference type="GO" id="GO:0071555">
    <property type="term" value="P:cell wall organization"/>
    <property type="evidence" value="ECO:0007669"/>
    <property type="project" value="UniProtKB-KW"/>
</dbReference>
<evidence type="ECO:0000256" key="2">
    <source>
        <dbReference type="ARBA" id="ARBA00022884"/>
    </source>
</evidence>
<dbReference type="Pfam" id="PF13083">
    <property type="entry name" value="KH_KhpA-B"/>
    <property type="match status" value="1"/>
</dbReference>
<dbReference type="GO" id="GO:0008360">
    <property type="term" value="P:regulation of cell shape"/>
    <property type="evidence" value="ECO:0007669"/>
    <property type="project" value="UniProtKB-KW"/>
</dbReference>
<dbReference type="Pfam" id="PF14804">
    <property type="entry name" value="Jag_N"/>
    <property type="match status" value="1"/>
</dbReference>
<evidence type="ECO:0000256" key="5">
    <source>
        <dbReference type="ARBA" id="ARBA00023316"/>
    </source>
</evidence>
<keyword evidence="5" id="KW-0961">Cell wall biogenesis/degradation</keyword>
<evidence type="ECO:0000256" key="4">
    <source>
        <dbReference type="ARBA" id="ARBA00023186"/>
    </source>
</evidence>
<dbReference type="PANTHER" id="PTHR35800">
    <property type="entry name" value="PROTEIN JAG"/>
    <property type="match status" value="1"/>
</dbReference>
<dbReference type="InterPro" id="IPR032782">
    <property type="entry name" value="KhpB_N"/>
</dbReference>
<dbReference type="GeneID" id="83016561"/>
<keyword evidence="4" id="KW-0143">Chaperone</keyword>
<dbReference type="InterPro" id="IPR036867">
    <property type="entry name" value="R3H_dom_sf"/>
</dbReference>
<dbReference type="EMBL" id="QRUP01000021">
    <property type="protein sequence ID" value="RGR70300.1"/>
    <property type="molecule type" value="Genomic_DNA"/>
</dbReference>
<dbReference type="CDD" id="cd02644">
    <property type="entry name" value="R3H_jag"/>
    <property type="match status" value="1"/>
</dbReference>
<evidence type="ECO:0000313" key="7">
    <source>
        <dbReference type="EMBL" id="RGR70300.1"/>
    </source>
</evidence>